<sequence length="89" mass="10573">MGQEMGTTVEFVDSPWGPILMERLLLWLTMVARCESSKERLRINVRIAKIDKFFTPRSKRPWTSKMVQIFDRRLRLEKSKQSVIEVKFA</sequence>
<dbReference type="InParanoid" id="A0A059ALS7"/>
<organism evidence="1">
    <name type="scientific">Eucalyptus grandis</name>
    <name type="common">Flooded gum</name>
    <dbReference type="NCBI Taxonomy" id="71139"/>
    <lineage>
        <taxon>Eukaryota</taxon>
        <taxon>Viridiplantae</taxon>
        <taxon>Streptophyta</taxon>
        <taxon>Embryophyta</taxon>
        <taxon>Tracheophyta</taxon>
        <taxon>Spermatophyta</taxon>
        <taxon>Magnoliopsida</taxon>
        <taxon>eudicotyledons</taxon>
        <taxon>Gunneridae</taxon>
        <taxon>Pentapetalae</taxon>
        <taxon>rosids</taxon>
        <taxon>malvids</taxon>
        <taxon>Myrtales</taxon>
        <taxon>Myrtaceae</taxon>
        <taxon>Myrtoideae</taxon>
        <taxon>Eucalypteae</taxon>
        <taxon>Eucalyptus</taxon>
    </lineage>
</organism>
<name>A0A059ALS7_EUCGR</name>
<evidence type="ECO:0000313" key="1">
    <source>
        <dbReference type="EMBL" id="KCW54724.1"/>
    </source>
</evidence>
<gene>
    <name evidence="1" type="ORF">EUGRSUZ_I00673</name>
</gene>
<protein>
    <submittedName>
        <fullName evidence="1">Uncharacterized protein</fullName>
    </submittedName>
</protein>
<reference evidence="1" key="1">
    <citation type="submission" date="2013-07" db="EMBL/GenBank/DDBJ databases">
        <title>The genome of Eucalyptus grandis.</title>
        <authorList>
            <person name="Schmutz J."/>
            <person name="Hayes R."/>
            <person name="Myburg A."/>
            <person name="Tuskan G."/>
            <person name="Grattapaglia D."/>
            <person name="Rokhsar D.S."/>
        </authorList>
    </citation>
    <scope>NUCLEOTIDE SEQUENCE</scope>
    <source>
        <tissue evidence="1">Leaf extractions</tissue>
    </source>
</reference>
<proteinExistence type="predicted"/>
<dbReference type="AlphaFoldDB" id="A0A059ALS7"/>
<dbReference type="EMBL" id="KK198761">
    <property type="protein sequence ID" value="KCW54724.1"/>
    <property type="molecule type" value="Genomic_DNA"/>
</dbReference>
<accession>A0A059ALS7</accession>
<dbReference type="Gramene" id="KCW54724">
    <property type="protein sequence ID" value="KCW54724"/>
    <property type="gene ID" value="EUGRSUZ_I00673"/>
</dbReference>